<protein>
    <submittedName>
        <fullName evidence="2">Uncharacterized protein</fullName>
    </submittedName>
</protein>
<organism evidence="2 3">
    <name type="scientific">Salipaludibacillus neizhouensis</name>
    <dbReference type="NCBI Taxonomy" id="885475"/>
    <lineage>
        <taxon>Bacteria</taxon>
        <taxon>Bacillati</taxon>
        <taxon>Bacillota</taxon>
        <taxon>Bacilli</taxon>
        <taxon>Bacillales</taxon>
        <taxon>Bacillaceae</taxon>
    </lineage>
</organism>
<reference evidence="2 3" key="1">
    <citation type="submission" date="2017-10" db="EMBL/GenBank/DDBJ databases">
        <title>Bacillus sp. nov., a halophilic bacterium isolated from a Keqin Lake.</title>
        <authorList>
            <person name="Wang H."/>
        </authorList>
    </citation>
    <scope>NUCLEOTIDE SEQUENCE [LARGE SCALE GENOMIC DNA]</scope>
    <source>
        <strain evidence="2 3">KCTC 13187</strain>
    </source>
</reference>
<feature type="transmembrane region" description="Helical" evidence="1">
    <location>
        <begin position="7"/>
        <end position="27"/>
    </location>
</feature>
<evidence type="ECO:0000313" key="2">
    <source>
        <dbReference type="EMBL" id="RKL65147.1"/>
    </source>
</evidence>
<accession>A0A3A9JXE5</accession>
<dbReference type="EMBL" id="PDOE01000021">
    <property type="protein sequence ID" value="RKL65147.1"/>
    <property type="molecule type" value="Genomic_DNA"/>
</dbReference>
<dbReference type="Proteomes" id="UP000281498">
    <property type="component" value="Unassembled WGS sequence"/>
</dbReference>
<keyword evidence="1" id="KW-1133">Transmembrane helix</keyword>
<dbReference type="AlphaFoldDB" id="A0A3A9JXE5"/>
<sequence>MNKNKILLQILVGVIFFVLAVLLFTFIESPSPYFAGFFVAFATLEIIFLNRIIKNNKNQTRNQL</sequence>
<keyword evidence="1" id="KW-0472">Membrane</keyword>
<proteinExistence type="predicted"/>
<evidence type="ECO:0000256" key="1">
    <source>
        <dbReference type="SAM" id="Phobius"/>
    </source>
</evidence>
<dbReference type="RefSeq" id="WP_110935566.1">
    <property type="nucleotide sequence ID" value="NZ_KZ614146.1"/>
</dbReference>
<keyword evidence="3" id="KW-1185">Reference proteome</keyword>
<evidence type="ECO:0000313" key="3">
    <source>
        <dbReference type="Proteomes" id="UP000281498"/>
    </source>
</evidence>
<feature type="transmembrane region" description="Helical" evidence="1">
    <location>
        <begin position="33"/>
        <end position="53"/>
    </location>
</feature>
<dbReference type="OrthoDB" id="2933059at2"/>
<comment type="caution">
    <text evidence="2">The sequence shown here is derived from an EMBL/GenBank/DDBJ whole genome shotgun (WGS) entry which is preliminary data.</text>
</comment>
<keyword evidence="1" id="KW-0812">Transmembrane</keyword>
<name>A0A3A9JXE5_9BACI</name>
<gene>
    <name evidence="2" type="ORF">CR203_22035</name>
</gene>